<gene>
    <name evidence="2" type="ORF">X777_02879</name>
</gene>
<evidence type="ECO:0000256" key="1">
    <source>
        <dbReference type="SAM" id="MobiDB-lite"/>
    </source>
</evidence>
<accession>A0A026WKR6</accession>
<feature type="region of interest" description="Disordered" evidence="1">
    <location>
        <begin position="74"/>
        <end position="119"/>
    </location>
</feature>
<dbReference type="AlphaFoldDB" id="A0A026WKR6"/>
<name>A0A026WKR6_OOCBI</name>
<evidence type="ECO:0000313" key="3">
    <source>
        <dbReference type="Proteomes" id="UP000053097"/>
    </source>
</evidence>
<keyword evidence="3" id="KW-1185">Reference proteome</keyword>
<organism evidence="2 3">
    <name type="scientific">Ooceraea biroi</name>
    <name type="common">Clonal raider ant</name>
    <name type="synonym">Cerapachys biroi</name>
    <dbReference type="NCBI Taxonomy" id="2015173"/>
    <lineage>
        <taxon>Eukaryota</taxon>
        <taxon>Metazoa</taxon>
        <taxon>Ecdysozoa</taxon>
        <taxon>Arthropoda</taxon>
        <taxon>Hexapoda</taxon>
        <taxon>Insecta</taxon>
        <taxon>Pterygota</taxon>
        <taxon>Neoptera</taxon>
        <taxon>Endopterygota</taxon>
        <taxon>Hymenoptera</taxon>
        <taxon>Apocrita</taxon>
        <taxon>Aculeata</taxon>
        <taxon>Formicoidea</taxon>
        <taxon>Formicidae</taxon>
        <taxon>Dorylinae</taxon>
        <taxon>Ooceraea</taxon>
    </lineage>
</organism>
<feature type="compositionally biased region" description="Basic and acidic residues" evidence="1">
    <location>
        <begin position="24"/>
        <end position="59"/>
    </location>
</feature>
<proteinExistence type="predicted"/>
<sequence length="119" mass="14229">MATMAAKKNLRVSGSERTQKNKRRREEEKERERERRKSEPPPSFGKERVERETEKEEVSKFIWTKRDAGTRGWRFEMKKNPEARMQAELDGRKGEETEERRNEERSEGTMRVENGRGSK</sequence>
<protein>
    <submittedName>
        <fullName evidence="2">Uncharacterized protein</fullName>
    </submittedName>
</protein>
<feature type="region of interest" description="Disordered" evidence="1">
    <location>
        <begin position="1"/>
        <end position="59"/>
    </location>
</feature>
<dbReference type="EMBL" id="KK107167">
    <property type="protein sequence ID" value="EZA56261.1"/>
    <property type="molecule type" value="Genomic_DNA"/>
</dbReference>
<reference evidence="2 3" key="1">
    <citation type="journal article" date="2014" name="Curr. Biol.">
        <title>The genome of the clonal raider ant Cerapachys biroi.</title>
        <authorList>
            <person name="Oxley P.R."/>
            <person name="Ji L."/>
            <person name="Fetter-Pruneda I."/>
            <person name="McKenzie S.K."/>
            <person name="Li C."/>
            <person name="Hu H."/>
            <person name="Zhang G."/>
            <person name="Kronauer D.J."/>
        </authorList>
    </citation>
    <scope>NUCLEOTIDE SEQUENCE [LARGE SCALE GENOMIC DNA]</scope>
</reference>
<dbReference type="Proteomes" id="UP000053097">
    <property type="component" value="Unassembled WGS sequence"/>
</dbReference>
<evidence type="ECO:0000313" key="2">
    <source>
        <dbReference type="EMBL" id="EZA56261.1"/>
    </source>
</evidence>